<dbReference type="Pfam" id="PF03372">
    <property type="entry name" value="Exo_endo_phos"/>
    <property type="match status" value="1"/>
</dbReference>
<dbReference type="InterPro" id="IPR036691">
    <property type="entry name" value="Endo/exonu/phosph_ase_sf"/>
</dbReference>
<feature type="transmembrane region" description="Helical" evidence="1">
    <location>
        <begin position="127"/>
        <end position="155"/>
    </location>
</feature>
<feature type="transmembrane region" description="Helical" evidence="1">
    <location>
        <begin position="95"/>
        <end position="115"/>
    </location>
</feature>
<evidence type="ECO:0000259" key="2">
    <source>
        <dbReference type="Pfam" id="PF03372"/>
    </source>
</evidence>
<feature type="domain" description="Endonuclease/exonuclease/phosphatase" evidence="2">
    <location>
        <begin position="6"/>
        <end position="291"/>
    </location>
</feature>
<proteinExistence type="predicted"/>
<dbReference type="GO" id="GO:0003824">
    <property type="term" value="F:catalytic activity"/>
    <property type="evidence" value="ECO:0007669"/>
    <property type="project" value="InterPro"/>
</dbReference>
<sequence>MKLKILTWNLNFFYDNWYERIKSINKVLEKEIESNDIIVLQEATIPLVKSIDAIFDCLKSPLVNCTPHYTFSDEIKTTIDKVTSYFPKKQLEIQYILKFMMDKFFGLVSWTFSHFGNTFQYLYFEFPIVWCFLFVTIIPIFLICGYTFLGMMVIVNKKIKTVVKSKFVGRLFQYSQFIFNNKKILLCNLHLNEASDTKGYKELMKIISFTKKTPHDILILAGDFNASPTSTVYKYLTDNGFKSVIKEKHNKDIKTWPALNPQSCIDYIWFKGEDIEICSASIFGNALNTDHKGVKCCLDIK</sequence>
<evidence type="ECO:0000256" key="1">
    <source>
        <dbReference type="SAM" id="Phobius"/>
    </source>
</evidence>
<organism evidence="3">
    <name type="scientific">viral metagenome</name>
    <dbReference type="NCBI Taxonomy" id="1070528"/>
    <lineage>
        <taxon>unclassified sequences</taxon>
        <taxon>metagenomes</taxon>
        <taxon>organismal metagenomes</taxon>
    </lineage>
</organism>
<keyword evidence="1" id="KW-0812">Transmembrane</keyword>
<dbReference type="AlphaFoldDB" id="A0A6C0C685"/>
<keyword evidence="1" id="KW-1133">Transmembrane helix</keyword>
<dbReference type="SUPFAM" id="SSF56219">
    <property type="entry name" value="DNase I-like"/>
    <property type="match status" value="1"/>
</dbReference>
<reference evidence="3" key="1">
    <citation type="journal article" date="2020" name="Nature">
        <title>Giant virus diversity and host interactions through global metagenomics.</title>
        <authorList>
            <person name="Schulz F."/>
            <person name="Roux S."/>
            <person name="Paez-Espino D."/>
            <person name="Jungbluth S."/>
            <person name="Walsh D.A."/>
            <person name="Denef V.J."/>
            <person name="McMahon K.D."/>
            <person name="Konstantinidis K.T."/>
            <person name="Eloe-Fadrosh E.A."/>
            <person name="Kyrpides N.C."/>
            <person name="Woyke T."/>
        </authorList>
    </citation>
    <scope>NUCLEOTIDE SEQUENCE</scope>
    <source>
        <strain evidence="3">GVMAG-M-3300020185-33</strain>
    </source>
</reference>
<keyword evidence="1" id="KW-0472">Membrane</keyword>
<accession>A0A6C0C685</accession>
<dbReference type="InterPro" id="IPR005135">
    <property type="entry name" value="Endo/exonuclease/phosphatase"/>
</dbReference>
<evidence type="ECO:0000313" key="3">
    <source>
        <dbReference type="EMBL" id="QHS99299.1"/>
    </source>
</evidence>
<protein>
    <recommendedName>
        <fullName evidence="2">Endonuclease/exonuclease/phosphatase domain-containing protein</fullName>
    </recommendedName>
</protein>
<dbReference type="Gene3D" id="3.60.10.10">
    <property type="entry name" value="Endonuclease/exonuclease/phosphatase"/>
    <property type="match status" value="1"/>
</dbReference>
<dbReference type="EMBL" id="MN739338">
    <property type="protein sequence ID" value="QHS99299.1"/>
    <property type="molecule type" value="Genomic_DNA"/>
</dbReference>
<name>A0A6C0C685_9ZZZZ</name>